<dbReference type="Gene3D" id="3.90.1150.10">
    <property type="entry name" value="Aspartate Aminotransferase, domain 1"/>
    <property type="match status" value="1"/>
</dbReference>
<comment type="caution">
    <text evidence="4">Lacks conserved residue(s) required for the propagation of feature annotation.</text>
</comment>
<feature type="binding site" evidence="4">
    <location>
        <position position="294"/>
    </location>
    <ligand>
        <name>pyridoxal 5'-phosphate</name>
        <dbReference type="ChEBI" id="CHEBI:597326"/>
    </ligand>
</feature>
<dbReference type="GO" id="GO:0019441">
    <property type="term" value="P:L-tryptophan catabolic process to kynurenine"/>
    <property type="evidence" value="ECO:0007669"/>
    <property type="project" value="TreeGrafter"/>
</dbReference>
<feature type="binding site" evidence="4">
    <location>
        <position position="237"/>
    </location>
    <ligand>
        <name>pyridoxal 5'-phosphate</name>
        <dbReference type="ChEBI" id="CHEBI:597326"/>
    </ligand>
</feature>
<dbReference type="Proteomes" id="UP000295066">
    <property type="component" value="Unassembled WGS sequence"/>
</dbReference>
<comment type="similarity">
    <text evidence="4 6">Belongs to the kynureninase family.</text>
</comment>
<dbReference type="InterPro" id="IPR015424">
    <property type="entry name" value="PyrdxlP-dep_Trfase"/>
</dbReference>
<protein>
    <recommendedName>
        <fullName evidence="4 5">Kynureninase</fullName>
        <ecNumber evidence="4 5">3.7.1.3</ecNumber>
    </recommendedName>
    <alternativeName>
        <fullName evidence="4">L-kynurenine hydrolase</fullName>
    </alternativeName>
</protein>
<comment type="pathway">
    <text evidence="4 6">Cofactor biosynthesis; NAD(+) biosynthesis; quinolinate from L-kynurenine: step 2/3.</text>
</comment>
<comment type="cofactor">
    <cofactor evidence="4 6">
        <name>pyridoxal 5'-phosphate</name>
        <dbReference type="ChEBI" id="CHEBI:597326"/>
    </cofactor>
</comment>
<dbReference type="GO" id="GO:0043420">
    <property type="term" value="P:anthranilate metabolic process"/>
    <property type="evidence" value="ECO:0007669"/>
    <property type="project" value="TreeGrafter"/>
</dbReference>
<sequence>MDERFAAFRSRACEMDRWDPLKSFRELFHIPPGTVYMDGNSLGLPPKAAGDALAKTFGEWRDLAIGGWLEGTPPWFHLAEEAGRRMAPLMGASPDEVVMSGSTTVNLHALVSTFYQPSGIRTKIVADELNFPSDIYALAGQVRLKGLDPKEHLVLVRSRDGRTIDEDDIISAFDDRTALALLPGVLYRSGQLLDMERLVKEAHKRDILIGFDCAHSAGALPHRLSDWDADFAFWCSYKYLNGGPGSPAFLYINRRHFGREPGLAGWFGFDKSRQFDMDLEFSHARSAGGWQIGTPPVLSASPLLPSLDIFSRAGMERLRHKSLALTGFLAEILEGTLSSAPYGYSVGTPGEEHRRGGHLAVEHPEAWRICQALKKRKIIPDFRPPRVIRLAPVPLYSSFGDVLAVAEALKEIVDGREYEDFSPVRDAVS</sequence>
<dbReference type="EC" id="3.7.1.3" evidence="4 5"/>
<dbReference type="Gene3D" id="3.40.640.10">
    <property type="entry name" value="Type I PLP-dependent aspartate aminotransferase-like (Major domain)"/>
    <property type="match status" value="1"/>
</dbReference>
<feature type="binding site" evidence="4">
    <location>
        <begin position="131"/>
        <end position="134"/>
    </location>
    <ligand>
        <name>pyridoxal 5'-phosphate</name>
        <dbReference type="ChEBI" id="CHEBI:597326"/>
    </ligand>
</feature>
<feature type="modified residue" description="N6-(pyridoxal phosphate)lysine" evidence="4">
    <location>
        <position position="238"/>
    </location>
</feature>
<dbReference type="Pfam" id="PF22580">
    <property type="entry name" value="KYNU_C"/>
    <property type="match status" value="1"/>
</dbReference>
<dbReference type="UniPathway" id="UPA00253">
    <property type="reaction ID" value="UER00329"/>
</dbReference>
<dbReference type="GO" id="GO:0009435">
    <property type="term" value="P:NAD+ biosynthetic process"/>
    <property type="evidence" value="ECO:0007669"/>
    <property type="project" value="UniProtKB-UniRule"/>
</dbReference>
<keyword evidence="3 4" id="KW-0663">Pyridoxal phosphate</keyword>
<evidence type="ECO:0000256" key="6">
    <source>
        <dbReference type="PIRNR" id="PIRNR038800"/>
    </source>
</evidence>
<dbReference type="HAMAP" id="MF_01970">
    <property type="entry name" value="Kynureninase"/>
    <property type="match status" value="1"/>
</dbReference>
<comment type="caution">
    <text evidence="7">The sequence shown here is derived from an EMBL/GenBank/DDBJ whole genome shotgun (WGS) entry which is preliminary data.</text>
</comment>
<keyword evidence="8" id="KW-1185">Reference proteome</keyword>
<dbReference type="PANTHER" id="PTHR14084:SF0">
    <property type="entry name" value="KYNURENINASE"/>
    <property type="match status" value="1"/>
</dbReference>
<dbReference type="GO" id="GO:0097053">
    <property type="term" value="P:L-kynurenine catabolic process"/>
    <property type="evidence" value="ECO:0007669"/>
    <property type="project" value="UniProtKB-UniRule"/>
</dbReference>
<feature type="binding site" evidence="4">
    <location>
        <position position="103"/>
    </location>
    <ligand>
        <name>pyridoxal 5'-phosphate</name>
        <dbReference type="ChEBI" id="CHEBI:597326"/>
    </ligand>
</feature>
<evidence type="ECO:0000256" key="3">
    <source>
        <dbReference type="ARBA" id="ARBA00022898"/>
    </source>
</evidence>
<comment type="subunit">
    <text evidence="4 6">Homodimer.</text>
</comment>
<reference evidence="7 8" key="1">
    <citation type="submission" date="2019-03" db="EMBL/GenBank/DDBJ databases">
        <title>Genomic Encyclopedia of Type Strains, Phase IV (KMG-IV): sequencing the most valuable type-strain genomes for metagenomic binning, comparative biology and taxonomic classification.</title>
        <authorList>
            <person name="Goeker M."/>
        </authorList>
    </citation>
    <scope>NUCLEOTIDE SEQUENCE [LARGE SCALE GENOMIC DNA]</scope>
    <source>
        <strain evidence="7 8">DSM 25964</strain>
    </source>
</reference>
<keyword evidence="2 4" id="KW-0378">Hydrolase</keyword>
<feature type="binding site" evidence="4">
    <location>
        <position position="266"/>
    </location>
    <ligand>
        <name>pyridoxal 5'-phosphate</name>
        <dbReference type="ChEBI" id="CHEBI:597326"/>
    </ligand>
</feature>
<comment type="pathway">
    <text evidence="4 6">Amino-acid degradation; L-kynurenine degradation; L-alanine and anthranilate from L-kynurenine: step 1/1.</text>
</comment>
<gene>
    <name evidence="4" type="primary">kynU</name>
    <name evidence="7" type="ORF">C8D99_10392</name>
</gene>
<evidence type="ECO:0000313" key="8">
    <source>
        <dbReference type="Proteomes" id="UP000295066"/>
    </source>
</evidence>
<feature type="binding site" evidence="4">
    <location>
        <position position="104"/>
    </location>
    <ligand>
        <name>pyridoxal 5'-phosphate</name>
        <dbReference type="ChEBI" id="CHEBI:597326"/>
    </ligand>
</feature>
<dbReference type="AlphaFoldDB" id="A0A4R8MEW0"/>
<dbReference type="GO" id="GO:0030170">
    <property type="term" value="F:pyridoxal phosphate binding"/>
    <property type="evidence" value="ECO:0007669"/>
    <property type="project" value="UniProtKB-UniRule"/>
</dbReference>
<evidence type="ECO:0000256" key="5">
    <source>
        <dbReference type="NCBIfam" id="TIGR01814"/>
    </source>
</evidence>
<name>A0A4R8MEW0_9BACT</name>
<dbReference type="PIRSF" id="PIRSF038800">
    <property type="entry name" value="KYNU"/>
    <property type="match status" value="1"/>
</dbReference>
<feature type="binding site" evidence="4">
    <location>
        <position position="212"/>
    </location>
    <ligand>
        <name>pyridoxal 5'-phosphate</name>
        <dbReference type="ChEBI" id="CHEBI:597326"/>
    </ligand>
</feature>
<organism evidence="7 8">
    <name type="scientific">Aminivibrio pyruvatiphilus</name>
    <dbReference type="NCBI Taxonomy" id="1005740"/>
    <lineage>
        <taxon>Bacteria</taxon>
        <taxon>Thermotogati</taxon>
        <taxon>Synergistota</taxon>
        <taxon>Synergistia</taxon>
        <taxon>Synergistales</taxon>
        <taxon>Aminobacteriaceae</taxon>
        <taxon>Aminivibrio</taxon>
    </lineage>
</organism>
<evidence type="ECO:0000313" key="7">
    <source>
        <dbReference type="EMBL" id="TDY62872.1"/>
    </source>
</evidence>
<dbReference type="SUPFAM" id="SSF53383">
    <property type="entry name" value="PLP-dependent transferases"/>
    <property type="match status" value="1"/>
</dbReference>
<dbReference type="GO" id="GO:0019805">
    <property type="term" value="P:quinolinate biosynthetic process"/>
    <property type="evidence" value="ECO:0007669"/>
    <property type="project" value="UniProtKB-UniRule"/>
</dbReference>
<dbReference type="RefSeq" id="WP_133956471.1">
    <property type="nucleotide sequence ID" value="NZ_SORI01000003.1"/>
</dbReference>
<accession>A0A4R8MEW0</accession>
<dbReference type="PANTHER" id="PTHR14084">
    <property type="entry name" value="KYNURENINASE"/>
    <property type="match status" value="1"/>
</dbReference>
<dbReference type="InterPro" id="IPR015422">
    <property type="entry name" value="PyrdxlP-dep_Trfase_small"/>
</dbReference>
<keyword evidence="1 4" id="KW-0662">Pyridine nucleotide biosynthesis</keyword>
<evidence type="ECO:0000256" key="2">
    <source>
        <dbReference type="ARBA" id="ARBA00022801"/>
    </source>
</evidence>
<proteinExistence type="inferred from homology"/>
<dbReference type="NCBIfam" id="TIGR01814">
    <property type="entry name" value="kynureninase"/>
    <property type="match status" value="1"/>
</dbReference>
<comment type="catalytic activity">
    <reaction evidence="6">
        <text>3-hydroxy-L-kynurenine + H2O = 3-hydroxyanthranilate + L-alanine + H(+)</text>
        <dbReference type="Rhea" id="RHEA:25143"/>
        <dbReference type="ChEBI" id="CHEBI:15377"/>
        <dbReference type="ChEBI" id="CHEBI:15378"/>
        <dbReference type="ChEBI" id="CHEBI:36559"/>
        <dbReference type="ChEBI" id="CHEBI:57972"/>
        <dbReference type="ChEBI" id="CHEBI:58125"/>
        <dbReference type="EC" id="3.7.1.3"/>
    </reaction>
</comment>
<dbReference type="GO" id="GO:0005737">
    <property type="term" value="C:cytoplasm"/>
    <property type="evidence" value="ECO:0007669"/>
    <property type="project" value="UniProtKB-UniRule"/>
</dbReference>
<dbReference type="InterPro" id="IPR015421">
    <property type="entry name" value="PyrdxlP-dep_Trfase_major"/>
</dbReference>
<evidence type="ECO:0000256" key="1">
    <source>
        <dbReference type="ARBA" id="ARBA00022642"/>
    </source>
</evidence>
<dbReference type="EMBL" id="SORI01000003">
    <property type="protein sequence ID" value="TDY62872.1"/>
    <property type="molecule type" value="Genomic_DNA"/>
</dbReference>
<feature type="binding site" evidence="4">
    <location>
        <position position="215"/>
    </location>
    <ligand>
        <name>pyridoxal 5'-phosphate</name>
        <dbReference type="ChEBI" id="CHEBI:597326"/>
    </ligand>
</feature>
<dbReference type="UniPathway" id="UPA00334">
    <property type="reaction ID" value="UER00455"/>
</dbReference>
<comment type="function">
    <text evidence="4 6">Catalyzes the cleavage of L-kynurenine (L-Kyn) and L-3-hydroxykynurenine (L-3OHKyn) into anthranilic acid (AA) and 3-hydroxyanthranilic acid (3-OHAA), respectively.</text>
</comment>
<comment type="catalytic activity">
    <reaction evidence="4 6">
        <text>L-kynurenine + H2O = anthranilate + L-alanine + H(+)</text>
        <dbReference type="Rhea" id="RHEA:16813"/>
        <dbReference type="ChEBI" id="CHEBI:15377"/>
        <dbReference type="ChEBI" id="CHEBI:15378"/>
        <dbReference type="ChEBI" id="CHEBI:16567"/>
        <dbReference type="ChEBI" id="CHEBI:57959"/>
        <dbReference type="ChEBI" id="CHEBI:57972"/>
        <dbReference type="EC" id="3.7.1.3"/>
    </reaction>
</comment>
<evidence type="ECO:0000256" key="4">
    <source>
        <dbReference type="HAMAP-Rule" id="MF_01970"/>
    </source>
</evidence>
<dbReference type="GO" id="GO:0030429">
    <property type="term" value="F:kynureninase activity"/>
    <property type="evidence" value="ECO:0007669"/>
    <property type="project" value="UniProtKB-UniRule"/>
</dbReference>
<dbReference type="InterPro" id="IPR010111">
    <property type="entry name" value="Kynureninase"/>
</dbReference>
<dbReference type="OrthoDB" id="9812626at2"/>